<dbReference type="Pfam" id="PF00069">
    <property type="entry name" value="Pkinase"/>
    <property type="match status" value="1"/>
</dbReference>
<reference evidence="7" key="1">
    <citation type="submission" date="2020-07" db="EMBL/GenBank/DDBJ databases">
        <title>Multicomponent nature underlies the extraordinary mechanical properties of spider dragline silk.</title>
        <authorList>
            <person name="Kono N."/>
            <person name="Nakamura H."/>
            <person name="Mori M."/>
            <person name="Yoshida Y."/>
            <person name="Ohtoshi R."/>
            <person name="Malay A.D."/>
            <person name="Moran D.A.P."/>
            <person name="Tomita M."/>
            <person name="Numata K."/>
            <person name="Arakawa K."/>
        </authorList>
    </citation>
    <scope>NUCLEOTIDE SEQUENCE</scope>
</reference>
<keyword evidence="2" id="KW-0808">Transferase</keyword>
<dbReference type="InterPro" id="IPR011009">
    <property type="entry name" value="Kinase-like_dom_sf"/>
</dbReference>
<comment type="caution">
    <text evidence="7">The sequence shown here is derived from an EMBL/GenBank/DDBJ whole genome shotgun (WGS) entry which is preliminary data.</text>
</comment>
<dbReference type="PANTHER" id="PTHR24342">
    <property type="entry name" value="SERINE/THREONINE-PROTEIN KINASE 17"/>
    <property type="match status" value="1"/>
</dbReference>
<dbReference type="GO" id="GO:0043065">
    <property type="term" value="P:positive regulation of apoptotic process"/>
    <property type="evidence" value="ECO:0007669"/>
    <property type="project" value="TreeGrafter"/>
</dbReference>
<evidence type="ECO:0000313" key="8">
    <source>
        <dbReference type="Proteomes" id="UP000887116"/>
    </source>
</evidence>
<dbReference type="Proteomes" id="UP000887116">
    <property type="component" value="Unassembled WGS sequence"/>
</dbReference>
<keyword evidence="4" id="KW-0418">Kinase</keyword>
<dbReference type="Gene3D" id="1.10.510.10">
    <property type="entry name" value="Transferase(Phosphotransferase) domain 1"/>
    <property type="match status" value="1"/>
</dbReference>
<dbReference type="AlphaFoldDB" id="A0A8X6F4R6"/>
<protein>
    <submittedName>
        <fullName evidence="7">Obscurin</fullName>
    </submittedName>
</protein>
<evidence type="ECO:0000256" key="5">
    <source>
        <dbReference type="ARBA" id="ARBA00022840"/>
    </source>
</evidence>
<dbReference type="EMBL" id="BMAO01030783">
    <property type="protein sequence ID" value="GFQ70252.1"/>
    <property type="molecule type" value="Genomic_DNA"/>
</dbReference>
<dbReference type="SUPFAM" id="SSF56112">
    <property type="entry name" value="Protein kinase-like (PK-like)"/>
    <property type="match status" value="1"/>
</dbReference>
<feature type="domain" description="Protein kinase" evidence="6">
    <location>
        <begin position="1"/>
        <end position="245"/>
    </location>
</feature>
<keyword evidence="3" id="KW-0547">Nucleotide-binding</keyword>
<dbReference type="GO" id="GO:0004674">
    <property type="term" value="F:protein serine/threonine kinase activity"/>
    <property type="evidence" value="ECO:0007669"/>
    <property type="project" value="UniProtKB-KW"/>
</dbReference>
<dbReference type="Gene3D" id="3.30.200.20">
    <property type="entry name" value="Phosphorylase Kinase, domain 1"/>
    <property type="match status" value="1"/>
</dbReference>
<proteinExistence type="predicted"/>
<dbReference type="InterPro" id="IPR000719">
    <property type="entry name" value="Prot_kinase_dom"/>
</dbReference>
<accession>A0A8X6F4R6</accession>
<evidence type="ECO:0000313" key="7">
    <source>
        <dbReference type="EMBL" id="GFQ70252.1"/>
    </source>
</evidence>
<dbReference type="OrthoDB" id="2570713at2759"/>
<organism evidence="7 8">
    <name type="scientific">Trichonephila clavata</name>
    <name type="common">Joro spider</name>
    <name type="synonym">Nephila clavata</name>
    <dbReference type="NCBI Taxonomy" id="2740835"/>
    <lineage>
        <taxon>Eukaryota</taxon>
        <taxon>Metazoa</taxon>
        <taxon>Ecdysozoa</taxon>
        <taxon>Arthropoda</taxon>
        <taxon>Chelicerata</taxon>
        <taxon>Arachnida</taxon>
        <taxon>Araneae</taxon>
        <taxon>Araneomorphae</taxon>
        <taxon>Entelegynae</taxon>
        <taxon>Araneoidea</taxon>
        <taxon>Nephilidae</taxon>
        <taxon>Trichonephila</taxon>
    </lineage>
</organism>
<evidence type="ECO:0000256" key="4">
    <source>
        <dbReference type="ARBA" id="ARBA00022777"/>
    </source>
</evidence>
<dbReference type="PANTHER" id="PTHR24342:SF14">
    <property type="entry name" value="DEATH-ASSOCIATED PROTEIN KINASE DAPK-1"/>
    <property type="match status" value="1"/>
</dbReference>
<keyword evidence="5" id="KW-0067">ATP-binding</keyword>
<evidence type="ECO:0000256" key="2">
    <source>
        <dbReference type="ARBA" id="ARBA00022679"/>
    </source>
</evidence>
<dbReference type="GO" id="GO:0035556">
    <property type="term" value="P:intracellular signal transduction"/>
    <property type="evidence" value="ECO:0007669"/>
    <property type="project" value="TreeGrafter"/>
</dbReference>
<evidence type="ECO:0000256" key="1">
    <source>
        <dbReference type="ARBA" id="ARBA00022527"/>
    </source>
</evidence>
<keyword evidence="1" id="KW-0723">Serine/threonine-protein kinase</keyword>
<name>A0A8X6F4R6_TRICU</name>
<sequence>MDRGRFSVVLNVWVKETNTSSIAKVIQKSDGIDGRQEYEALKSLCHERVVQLLSASYHQDKTVLVMEKLSGVDVMSYLALRHDYNEEMVVTIIKQVLEALEYLHFREICYLELQPDNVVMVNLRDSDIKLVDFGSARYVPKPGAKVQVVGTPEYLAPEVLKNEEVSSLTDVWCVGVLTYILLSGVSPFAGKDDEDTCENVKFVRFHFDQMLPDTTSEVTRFLLNIFKQCPIKRLTIQECLEHKWLAPSEYMIMKRESARFLPDKLAAFAKKFHAAKYEAMNPEMLTSLGMSSSKNEMKVDDFL</sequence>
<evidence type="ECO:0000256" key="3">
    <source>
        <dbReference type="ARBA" id="ARBA00022741"/>
    </source>
</evidence>
<dbReference type="GO" id="GO:0005634">
    <property type="term" value="C:nucleus"/>
    <property type="evidence" value="ECO:0007669"/>
    <property type="project" value="TreeGrafter"/>
</dbReference>
<dbReference type="GO" id="GO:0005524">
    <property type="term" value="F:ATP binding"/>
    <property type="evidence" value="ECO:0007669"/>
    <property type="project" value="UniProtKB-KW"/>
</dbReference>
<evidence type="ECO:0000259" key="6">
    <source>
        <dbReference type="PROSITE" id="PS50011"/>
    </source>
</evidence>
<keyword evidence="8" id="KW-1185">Reference proteome</keyword>
<gene>
    <name evidence="7" type="primary">Unc-89</name>
    <name evidence="7" type="ORF">TNCT_294831</name>
</gene>
<dbReference type="PROSITE" id="PS50011">
    <property type="entry name" value="PROTEIN_KINASE_DOM"/>
    <property type="match status" value="1"/>
</dbReference>